<keyword evidence="10" id="KW-0969">Cilium</keyword>
<dbReference type="InterPro" id="IPR010930">
    <property type="entry name" value="Flg_bb/hook_C_dom"/>
</dbReference>
<keyword evidence="10" id="KW-0282">Flagellum</keyword>
<feature type="domain" description="Flagellar basal-body/hook protein C-terminal" evidence="7">
    <location>
        <begin position="490"/>
        <end position="534"/>
    </location>
</feature>
<dbReference type="PANTHER" id="PTHR30435">
    <property type="entry name" value="FLAGELLAR PROTEIN"/>
    <property type="match status" value="1"/>
</dbReference>
<keyword evidence="10" id="KW-0966">Cell projection</keyword>
<dbReference type="SUPFAM" id="SSF117143">
    <property type="entry name" value="Flagellar hook protein flgE"/>
    <property type="match status" value="1"/>
</dbReference>
<evidence type="ECO:0000313" key="11">
    <source>
        <dbReference type="Proteomes" id="UP000276437"/>
    </source>
</evidence>
<dbReference type="EMBL" id="AP018449">
    <property type="protein sequence ID" value="BBB90406.1"/>
    <property type="molecule type" value="Genomic_DNA"/>
</dbReference>
<dbReference type="GO" id="GO:0009424">
    <property type="term" value="C:bacterial-type flagellum hook"/>
    <property type="evidence" value="ECO:0007669"/>
    <property type="project" value="TreeGrafter"/>
</dbReference>
<evidence type="ECO:0000256" key="3">
    <source>
        <dbReference type="ARBA" id="ARBA00019015"/>
    </source>
</evidence>
<evidence type="ECO:0000256" key="2">
    <source>
        <dbReference type="ARBA" id="ARBA00009677"/>
    </source>
</evidence>
<keyword evidence="11" id="KW-1185">Reference proteome</keyword>
<feature type="domain" description="Flagellar hook protein FlgE D2" evidence="8">
    <location>
        <begin position="291"/>
        <end position="415"/>
    </location>
</feature>
<evidence type="ECO:0000259" key="8">
    <source>
        <dbReference type="Pfam" id="PF07559"/>
    </source>
</evidence>
<evidence type="ECO:0000256" key="5">
    <source>
        <dbReference type="RuleBase" id="RU362116"/>
    </source>
</evidence>
<evidence type="ECO:0000313" key="10">
    <source>
        <dbReference type="EMBL" id="BBB90406.1"/>
    </source>
</evidence>
<dbReference type="GO" id="GO:0009425">
    <property type="term" value="C:bacterial-type flagellum basal body"/>
    <property type="evidence" value="ECO:0007669"/>
    <property type="project" value="UniProtKB-SubCell"/>
</dbReference>
<evidence type="ECO:0000259" key="6">
    <source>
        <dbReference type="Pfam" id="PF00460"/>
    </source>
</evidence>
<dbReference type="Proteomes" id="UP000276437">
    <property type="component" value="Chromosome"/>
</dbReference>
<dbReference type="PROSITE" id="PS00588">
    <property type="entry name" value="FLAGELLA_BB_ROD"/>
    <property type="match status" value="1"/>
</dbReference>
<comment type="function">
    <text evidence="5">A flexible structure which links the flagellar filament to the drive apparatus in the basal body.</text>
</comment>
<comment type="similarity">
    <text evidence="2 5">Belongs to the flagella basal body rod proteins family.</text>
</comment>
<proteinExistence type="inferred from homology"/>
<dbReference type="InterPro" id="IPR011491">
    <property type="entry name" value="FlgE_D2"/>
</dbReference>
<dbReference type="AlphaFoldDB" id="A0A348AH58"/>
<comment type="subcellular location">
    <subcellularLocation>
        <location evidence="1 5">Bacterial flagellum basal body</location>
    </subcellularLocation>
</comment>
<dbReference type="Gene3D" id="2.60.98.20">
    <property type="entry name" value="Flagellar hook protein FlgE"/>
    <property type="match status" value="1"/>
</dbReference>
<protein>
    <recommendedName>
        <fullName evidence="3 5">Flagellar hook protein FlgE</fullName>
    </recommendedName>
</protein>
<dbReference type="Pfam" id="PF00460">
    <property type="entry name" value="Flg_bb_rod"/>
    <property type="match status" value="1"/>
</dbReference>
<evidence type="ECO:0000256" key="4">
    <source>
        <dbReference type="ARBA" id="ARBA00023143"/>
    </source>
</evidence>
<organism evidence="10 11">
    <name type="scientific">Methylomusa anaerophila</name>
    <dbReference type="NCBI Taxonomy" id="1930071"/>
    <lineage>
        <taxon>Bacteria</taxon>
        <taxon>Bacillati</taxon>
        <taxon>Bacillota</taxon>
        <taxon>Negativicutes</taxon>
        <taxon>Selenomonadales</taxon>
        <taxon>Sporomusaceae</taxon>
        <taxon>Methylomusa</taxon>
    </lineage>
</organism>
<dbReference type="Pfam" id="PF06429">
    <property type="entry name" value="Flg_bbr_C"/>
    <property type="match status" value="1"/>
</dbReference>
<evidence type="ECO:0000259" key="9">
    <source>
        <dbReference type="Pfam" id="PF22692"/>
    </source>
</evidence>
<evidence type="ECO:0000256" key="1">
    <source>
        <dbReference type="ARBA" id="ARBA00004117"/>
    </source>
</evidence>
<feature type="domain" description="Flagellar hook protein FlgE/F/G-like D1" evidence="9">
    <location>
        <begin position="96"/>
        <end position="136"/>
    </location>
</feature>
<dbReference type="Pfam" id="PF22692">
    <property type="entry name" value="LlgE_F_G_D1"/>
    <property type="match status" value="1"/>
</dbReference>
<accession>A0A348AH58</accession>
<dbReference type="Pfam" id="PF07559">
    <property type="entry name" value="FlgE_D2"/>
    <property type="match status" value="1"/>
</dbReference>
<dbReference type="InterPro" id="IPR053967">
    <property type="entry name" value="LlgE_F_G-like_D1"/>
</dbReference>
<dbReference type="InterPro" id="IPR020013">
    <property type="entry name" value="Flagellar_FlgE/F/G"/>
</dbReference>
<dbReference type="InterPro" id="IPR019776">
    <property type="entry name" value="Flagellar_basal_body_rod_CS"/>
</dbReference>
<dbReference type="InterPro" id="IPR037925">
    <property type="entry name" value="FlgE/F/G-like"/>
</dbReference>
<dbReference type="GO" id="GO:0005829">
    <property type="term" value="C:cytosol"/>
    <property type="evidence" value="ECO:0007669"/>
    <property type="project" value="TreeGrafter"/>
</dbReference>
<dbReference type="RefSeq" id="WP_126307095.1">
    <property type="nucleotide sequence ID" value="NZ_AP018449.1"/>
</dbReference>
<feature type="domain" description="Flagellar basal body rod protein N-terminal" evidence="6">
    <location>
        <begin position="6"/>
        <end position="35"/>
    </location>
</feature>
<dbReference type="PANTHER" id="PTHR30435:SF1">
    <property type="entry name" value="FLAGELLAR HOOK PROTEIN FLGE"/>
    <property type="match status" value="1"/>
</dbReference>
<reference evidence="10 11" key="1">
    <citation type="journal article" date="2018" name="Int. J. Syst. Evol. Microbiol.">
        <title>Methylomusa anaerophila gen. nov., sp. nov., an anaerobic methanol-utilizing bacterium isolated from a microbial fuel cell.</title>
        <authorList>
            <person name="Amano N."/>
            <person name="Yamamuro A."/>
            <person name="Miyahara M."/>
            <person name="Kouzuma A."/>
            <person name="Abe T."/>
            <person name="Watanabe K."/>
        </authorList>
    </citation>
    <scope>NUCLEOTIDE SEQUENCE [LARGE SCALE GENOMIC DNA]</scope>
    <source>
        <strain evidence="10 11">MMFC1</strain>
    </source>
</reference>
<sequence>MMPSVYSAVAGLKAQSTKMGVIANNIANVSTTGYKQQTVSFSDLLSQTLSNATGSSASKGGTNPIQLGLGVNVASVNLDMTVGTAQSTGVATDASISGDGFFIVTGGPTGTYQFTRDGSFDMDEDGNLTVNGYKVCGWLDYDKLADGTYEYNTQKEVEAINLYSDSYNGNKEYIAPKATTTATLKGNLDPSETAAGTALDTIGTLGQEVSATSNSASISISAASGLTENSAYTITLTAGATTGNYDITVTDASGNTVATLTDEDLTDGATLTGSGGESITLASTASATAGTTTFTAAYDWPETTTVTAYDSQGNAYDLTINYTKCYTDTTTGQTSWYWEAASTANGVTPSSGYILFDSDGKIVTTDPTNYNTTPTLTLATEGTDITMSVDLTGISQTTQQDSDDNVVKVSASDGYAAGTLQSVSIGNDGVITGTYSNNQTQPLGMIALAVFNNPEGLEKIGGNLYVTTANSGDFTGGVAAGSNGTGSLSTGTLEMSNVDLSDQFSEMMITQRAYQANSKIITASDEMMKTLINMV</sequence>
<dbReference type="OrthoDB" id="9804559at2"/>
<gene>
    <name evidence="10" type="primary">flgE_1</name>
    <name evidence="10" type="ORF">MAMMFC1_01057</name>
</gene>
<dbReference type="InterPro" id="IPR001444">
    <property type="entry name" value="Flag_bb_rod_N"/>
</dbReference>
<dbReference type="KEGG" id="mana:MAMMFC1_01057"/>
<name>A0A348AH58_9FIRM</name>
<evidence type="ECO:0000259" key="7">
    <source>
        <dbReference type="Pfam" id="PF06429"/>
    </source>
</evidence>
<dbReference type="NCBIfam" id="TIGR03506">
    <property type="entry name" value="FlgEFG_subfam"/>
    <property type="match status" value="2"/>
</dbReference>
<dbReference type="GO" id="GO:0071978">
    <property type="term" value="P:bacterial-type flagellum-dependent swarming motility"/>
    <property type="evidence" value="ECO:0007669"/>
    <property type="project" value="TreeGrafter"/>
</dbReference>
<keyword evidence="4 5" id="KW-0975">Bacterial flagellum</keyword>
<dbReference type="InterPro" id="IPR037058">
    <property type="entry name" value="Falgellar_hook_FlgE_sf"/>
</dbReference>